<protein>
    <submittedName>
        <fullName evidence="2">Uncharacterized protein</fullName>
    </submittedName>
</protein>
<dbReference type="EMBL" id="JACEIK010006759">
    <property type="protein sequence ID" value="MCE2056268.1"/>
    <property type="molecule type" value="Genomic_DNA"/>
</dbReference>
<dbReference type="PANTHER" id="PTHR32258:SF6">
    <property type="entry name" value="PROTEIN NETWORKED 1A"/>
    <property type="match status" value="1"/>
</dbReference>
<proteinExistence type="predicted"/>
<accession>A0ABS8W704</accession>
<dbReference type="InterPro" id="IPR051861">
    <property type="entry name" value="NET_actin-binding_domain"/>
</dbReference>
<feature type="region of interest" description="Disordered" evidence="1">
    <location>
        <begin position="77"/>
        <end position="115"/>
    </location>
</feature>
<feature type="compositionally biased region" description="Basic and acidic residues" evidence="1">
    <location>
        <begin position="95"/>
        <end position="115"/>
    </location>
</feature>
<name>A0ABS8W704_DATST</name>
<keyword evidence="3" id="KW-1185">Reference proteome</keyword>
<reference evidence="2 3" key="1">
    <citation type="journal article" date="2021" name="BMC Genomics">
        <title>Datura genome reveals duplications of psychoactive alkaloid biosynthetic genes and high mutation rate following tissue culture.</title>
        <authorList>
            <person name="Rajewski A."/>
            <person name="Carter-House D."/>
            <person name="Stajich J."/>
            <person name="Litt A."/>
        </authorList>
    </citation>
    <scope>NUCLEOTIDE SEQUENCE [LARGE SCALE GENOMIC DNA]</scope>
    <source>
        <strain evidence="2">AR-01</strain>
    </source>
</reference>
<evidence type="ECO:0000313" key="2">
    <source>
        <dbReference type="EMBL" id="MCE2056268.1"/>
    </source>
</evidence>
<evidence type="ECO:0000256" key="1">
    <source>
        <dbReference type="SAM" id="MobiDB-lite"/>
    </source>
</evidence>
<sequence length="115" mass="13090">MNSSEANQEMNKKILQRLASDAEKLMSLQMTVDNLRRKLDANRKARKPKNVDFETVKEQLQEVEETTVQLVNLNSQLMKSTEESTSYSPSSGSADSKEVMNIRQKRVSEQARKGV</sequence>
<dbReference type="PANTHER" id="PTHR32258">
    <property type="entry name" value="PROTEIN NETWORKED 4A"/>
    <property type="match status" value="1"/>
</dbReference>
<dbReference type="Proteomes" id="UP000823775">
    <property type="component" value="Unassembled WGS sequence"/>
</dbReference>
<gene>
    <name evidence="2" type="ORF">HAX54_044367</name>
</gene>
<evidence type="ECO:0000313" key="3">
    <source>
        <dbReference type="Proteomes" id="UP000823775"/>
    </source>
</evidence>
<organism evidence="2 3">
    <name type="scientific">Datura stramonium</name>
    <name type="common">Jimsonweed</name>
    <name type="synonym">Common thornapple</name>
    <dbReference type="NCBI Taxonomy" id="4076"/>
    <lineage>
        <taxon>Eukaryota</taxon>
        <taxon>Viridiplantae</taxon>
        <taxon>Streptophyta</taxon>
        <taxon>Embryophyta</taxon>
        <taxon>Tracheophyta</taxon>
        <taxon>Spermatophyta</taxon>
        <taxon>Magnoliopsida</taxon>
        <taxon>eudicotyledons</taxon>
        <taxon>Gunneridae</taxon>
        <taxon>Pentapetalae</taxon>
        <taxon>asterids</taxon>
        <taxon>lamiids</taxon>
        <taxon>Solanales</taxon>
        <taxon>Solanaceae</taxon>
        <taxon>Solanoideae</taxon>
        <taxon>Datureae</taxon>
        <taxon>Datura</taxon>
    </lineage>
</organism>
<feature type="compositionally biased region" description="Low complexity" evidence="1">
    <location>
        <begin position="83"/>
        <end position="94"/>
    </location>
</feature>
<comment type="caution">
    <text evidence="2">The sequence shown here is derived from an EMBL/GenBank/DDBJ whole genome shotgun (WGS) entry which is preliminary data.</text>
</comment>